<dbReference type="AlphaFoldDB" id="A0A7S2HQ19"/>
<dbReference type="Gene3D" id="2.60.120.620">
    <property type="entry name" value="q2cbj1_9rhob like domain"/>
    <property type="match status" value="1"/>
</dbReference>
<evidence type="ECO:0000256" key="1">
    <source>
        <dbReference type="SAM" id="Phobius"/>
    </source>
</evidence>
<proteinExistence type="predicted"/>
<keyword evidence="1" id="KW-0472">Membrane</keyword>
<dbReference type="EMBL" id="HBGQ01075576">
    <property type="protein sequence ID" value="CAD9496664.1"/>
    <property type="molecule type" value="Transcribed_RNA"/>
</dbReference>
<sequence length="202" mass="22424">MVFMLSPFNKRTGGTMLEPGSHRNHTMPGVHDGEAFVERAVAINGQPGDLGVFYGHAWHSKGLNVGRIPRRSLQASVYPYFIKQLQSCGYTISNRVARTLPRHMQNRLGLTGYTSFKHTGQSDKGPHRPLQVAALMLWDALRYGYPTRRPGLQLSRWCALSLLAAPLLLLLGRRCGEALKLLLAVSAGLLLGFSLILEKFQM</sequence>
<gene>
    <name evidence="2" type="ORF">AAND1436_LOCUS36194</name>
</gene>
<keyword evidence="1" id="KW-1133">Transmembrane helix</keyword>
<protein>
    <submittedName>
        <fullName evidence="2">Uncharacterized protein</fullName>
    </submittedName>
</protein>
<reference evidence="2" key="1">
    <citation type="submission" date="2021-01" db="EMBL/GenBank/DDBJ databases">
        <authorList>
            <person name="Corre E."/>
            <person name="Pelletier E."/>
            <person name="Niang G."/>
            <person name="Scheremetjew M."/>
            <person name="Finn R."/>
            <person name="Kale V."/>
            <person name="Holt S."/>
            <person name="Cochrane G."/>
            <person name="Meng A."/>
            <person name="Brown T."/>
            <person name="Cohen L."/>
        </authorList>
    </citation>
    <scope>NUCLEOTIDE SEQUENCE</scope>
    <source>
        <strain evidence="2">CCMP2222</strain>
    </source>
</reference>
<name>A0A7S2HQ19_9DINO</name>
<keyword evidence="1" id="KW-0812">Transmembrane</keyword>
<feature type="transmembrane region" description="Helical" evidence="1">
    <location>
        <begin position="154"/>
        <end position="172"/>
    </location>
</feature>
<evidence type="ECO:0000313" key="2">
    <source>
        <dbReference type="EMBL" id="CAD9496664.1"/>
    </source>
</evidence>
<dbReference type="SUPFAM" id="SSF51197">
    <property type="entry name" value="Clavaminate synthase-like"/>
    <property type="match status" value="1"/>
</dbReference>
<organism evidence="2">
    <name type="scientific">Alexandrium andersonii</name>
    <dbReference type="NCBI Taxonomy" id="327968"/>
    <lineage>
        <taxon>Eukaryota</taxon>
        <taxon>Sar</taxon>
        <taxon>Alveolata</taxon>
        <taxon>Dinophyceae</taxon>
        <taxon>Gonyaulacales</taxon>
        <taxon>Pyrocystaceae</taxon>
        <taxon>Alexandrium</taxon>
    </lineage>
</organism>
<feature type="transmembrane region" description="Helical" evidence="1">
    <location>
        <begin position="178"/>
        <end position="197"/>
    </location>
</feature>
<accession>A0A7S2HQ19</accession>